<dbReference type="EMBL" id="MN740257">
    <property type="protein sequence ID" value="QHT96463.1"/>
    <property type="molecule type" value="Genomic_DNA"/>
</dbReference>
<dbReference type="SUPFAM" id="SSF48371">
    <property type="entry name" value="ARM repeat"/>
    <property type="match status" value="1"/>
</dbReference>
<organism evidence="1">
    <name type="scientific">viral metagenome</name>
    <dbReference type="NCBI Taxonomy" id="1070528"/>
    <lineage>
        <taxon>unclassified sequences</taxon>
        <taxon>metagenomes</taxon>
        <taxon>organismal metagenomes</taxon>
    </lineage>
</organism>
<dbReference type="Gene3D" id="1.25.40.180">
    <property type="match status" value="1"/>
</dbReference>
<sequence length="419" mass="49393">MKVDYLLSFKDNEQVQNLDEDFIKLISGFISKSFSKKSKKKTIKPILKCNLLKNNNLQISKNKIENKTKLILNKISNNNFEQIVGEFLSTFLEMSQDDYNSVLQTIYIKMLKDEKFIILFYKFYLIINNIYSSLYSLSNQTFIDLIEVKINIDYSNYKITDNLAFLQDLDKEEHRINNLNIILLLIKSNNFQSNIITHISSLLVSTTNIPDIYYWFSNQVVNNIDSIQNYHSILKNKLSDDINNRYSILLKNLLESNNMSFDDLEILDKQGDNTEQDDDDENNCNIDINEDKTEFEIEVDNLIEEFLLLEDFDEVKMYIETLNNKDDTLNIFTVSLLNIYFNNNLNNYGKFKKLFVNLKKSKLIKAEIFKTSLKNLLNNDGRFDYLNLETKIDKIIEIYKIVQIKLTKEYIDNIESLKV</sequence>
<name>A0A6C0IY98_9ZZZZ</name>
<evidence type="ECO:0000313" key="1">
    <source>
        <dbReference type="EMBL" id="QHT96463.1"/>
    </source>
</evidence>
<reference evidence="1" key="1">
    <citation type="journal article" date="2020" name="Nature">
        <title>Giant virus diversity and host interactions through global metagenomics.</title>
        <authorList>
            <person name="Schulz F."/>
            <person name="Roux S."/>
            <person name="Paez-Espino D."/>
            <person name="Jungbluth S."/>
            <person name="Walsh D.A."/>
            <person name="Denef V.J."/>
            <person name="McMahon K.D."/>
            <person name="Konstantinidis K.T."/>
            <person name="Eloe-Fadrosh E.A."/>
            <person name="Kyrpides N.C."/>
            <person name="Woyke T."/>
        </authorList>
    </citation>
    <scope>NUCLEOTIDE SEQUENCE</scope>
    <source>
        <strain evidence="1">GVMAG-M-3300024302-11</strain>
    </source>
</reference>
<dbReference type="AlphaFoldDB" id="A0A6C0IY98"/>
<proteinExistence type="predicted"/>
<dbReference type="InterPro" id="IPR016024">
    <property type="entry name" value="ARM-type_fold"/>
</dbReference>
<protein>
    <submittedName>
        <fullName evidence="1">Uncharacterized protein</fullName>
    </submittedName>
</protein>
<accession>A0A6C0IY98</accession>